<keyword evidence="8" id="KW-1185">Reference proteome</keyword>
<feature type="transmembrane region" description="Helical" evidence="5">
    <location>
        <begin position="147"/>
        <end position="166"/>
    </location>
</feature>
<dbReference type="GO" id="GO:0016020">
    <property type="term" value="C:membrane"/>
    <property type="evidence" value="ECO:0007669"/>
    <property type="project" value="UniProtKB-SubCell"/>
</dbReference>
<name>A0A6L9L3V1_9BACT</name>
<protein>
    <submittedName>
        <fullName evidence="7">O-antigen ligase domain-containing protein</fullName>
    </submittedName>
</protein>
<gene>
    <name evidence="7" type="ORF">GK108_09955</name>
</gene>
<evidence type="ECO:0000259" key="6">
    <source>
        <dbReference type="Pfam" id="PF04932"/>
    </source>
</evidence>
<feature type="transmembrane region" description="Helical" evidence="5">
    <location>
        <begin position="230"/>
        <end position="249"/>
    </location>
</feature>
<feature type="transmembrane region" description="Helical" evidence="5">
    <location>
        <begin position="117"/>
        <end position="135"/>
    </location>
</feature>
<keyword evidence="2 5" id="KW-0812">Transmembrane</keyword>
<evidence type="ECO:0000256" key="3">
    <source>
        <dbReference type="ARBA" id="ARBA00022989"/>
    </source>
</evidence>
<feature type="transmembrane region" description="Helical" evidence="5">
    <location>
        <begin position="88"/>
        <end position="105"/>
    </location>
</feature>
<proteinExistence type="predicted"/>
<dbReference type="InterPro" id="IPR051533">
    <property type="entry name" value="WaaL-like"/>
</dbReference>
<evidence type="ECO:0000256" key="4">
    <source>
        <dbReference type="ARBA" id="ARBA00023136"/>
    </source>
</evidence>
<feature type="transmembrane region" description="Helical" evidence="5">
    <location>
        <begin position="173"/>
        <end position="192"/>
    </location>
</feature>
<feature type="transmembrane region" description="Helical" evidence="5">
    <location>
        <begin position="427"/>
        <end position="446"/>
    </location>
</feature>
<feature type="domain" description="O-antigen ligase-related" evidence="6">
    <location>
        <begin position="264"/>
        <end position="405"/>
    </location>
</feature>
<comment type="subcellular location">
    <subcellularLocation>
        <location evidence="1">Membrane</location>
        <topology evidence="1">Multi-pass membrane protein</topology>
    </subcellularLocation>
</comment>
<feature type="transmembrane region" description="Helical" evidence="5">
    <location>
        <begin position="300"/>
        <end position="319"/>
    </location>
</feature>
<dbReference type="Pfam" id="PF04932">
    <property type="entry name" value="Wzy_C"/>
    <property type="match status" value="1"/>
</dbReference>
<dbReference type="PANTHER" id="PTHR37422:SF13">
    <property type="entry name" value="LIPOPOLYSACCHARIDE BIOSYNTHESIS PROTEIN PA4999-RELATED"/>
    <property type="match status" value="1"/>
</dbReference>
<dbReference type="AlphaFoldDB" id="A0A6L9L3V1"/>
<comment type="caution">
    <text evidence="7">The sequence shown here is derived from an EMBL/GenBank/DDBJ whole genome shotgun (WGS) entry which is preliminary data.</text>
</comment>
<feature type="transmembrane region" description="Helical" evidence="5">
    <location>
        <begin position="16"/>
        <end position="34"/>
    </location>
</feature>
<feature type="transmembrane region" description="Helical" evidence="5">
    <location>
        <begin position="256"/>
        <end position="272"/>
    </location>
</feature>
<accession>A0A6L9L3V1</accession>
<feature type="transmembrane region" description="Helical" evidence="5">
    <location>
        <begin position="40"/>
        <end position="59"/>
    </location>
</feature>
<evidence type="ECO:0000313" key="8">
    <source>
        <dbReference type="Proteomes" id="UP000474175"/>
    </source>
</evidence>
<sequence length="498" mass="56119">MASLATLLNNRSSGHFLLYSLIGCLYTVGVGFLVSRLGPVGGVLAILGPVVLVIIGSMLKEPRFSLFVYVQLSFIVGFSRFIPSAIPTGLLVDGVLFITLFSLFLNGKRMQWHRLRSPAFVLVGIWFLYCVIELANPEAPYRPAWFLHVRPFSLHWIQVACMVLVVPLTRNDIRIFVTTWLTWSFLAALWAFKQQYIGLTPNEQLWLDMGNATTHILFGQLRSFSFYSDAAQFGAEMAGATLVAVIWVFEEQSLKRKVFFACLALVYFWGYAVSGTRSALFVLIAGFPFYLLLKRDFKKLIIGVVVATPLVLLLMYTSVGSSNYQVQRMRSALTPMNDPSFILRLQNQEKMRTYLRDLPFGAGIGTTTDGGTRFSPWHWAAQIAPDSWYVQLWMETGRVGVTLYILILIGVVGIGIRRVWQLKDPWLIKIMYGFLAEFVGLAFMGYSNPVLGQFPTNCVIFISTMLVVSCYRWDTTPVKAESVTKSHSLTAPDRYETV</sequence>
<keyword evidence="4 5" id="KW-0472">Membrane</keyword>
<dbReference type="RefSeq" id="WP_163946682.1">
    <property type="nucleotide sequence ID" value="NZ_JAAFZH010000003.1"/>
</dbReference>
<evidence type="ECO:0000256" key="5">
    <source>
        <dbReference type="SAM" id="Phobius"/>
    </source>
</evidence>
<dbReference type="EMBL" id="JAAFZH010000003">
    <property type="protein sequence ID" value="NDU95196.1"/>
    <property type="molecule type" value="Genomic_DNA"/>
</dbReference>
<organism evidence="7 8">
    <name type="scientific">Spirosoma terrae</name>
    <dbReference type="NCBI Taxonomy" id="1968276"/>
    <lineage>
        <taxon>Bacteria</taxon>
        <taxon>Pseudomonadati</taxon>
        <taxon>Bacteroidota</taxon>
        <taxon>Cytophagia</taxon>
        <taxon>Cytophagales</taxon>
        <taxon>Cytophagaceae</taxon>
        <taxon>Spirosoma</taxon>
    </lineage>
</organism>
<reference evidence="7 8" key="1">
    <citation type="submission" date="2020-02" db="EMBL/GenBank/DDBJ databases">
        <title>Draft genome sequence of two Spirosoma agri KCTC 52727 and Spirosoma terrae KCTC 52035.</title>
        <authorList>
            <person name="Rojas J."/>
            <person name="Ambika Manirajan B."/>
            <person name="Suarez C."/>
            <person name="Ratering S."/>
            <person name="Schnell S."/>
        </authorList>
    </citation>
    <scope>NUCLEOTIDE SEQUENCE [LARGE SCALE GENOMIC DNA]</scope>
    <source>
        <strain evidence="7 8">KCTC 52035</strain>
    </source>
</reference>
<evidence type="ECO:0000313" key="7">
    <source>
        <dbReference type="EMBL" id="NDU95196.1"/>
    </source>
</evidence>
<keyword evidence="3 5" id="KW-1133">Transmembrane helix</keyword>
<dbReference type="PANTHER" id="PTHR37422">
    <property type="entry name" value="TEICHURONIC ACID BIOSYNTHESIS PROTEIN TUAE"/>
    <property type="match status" value="1"/>
</dbReference>
<feature type="transmembrane region" description="Helical" evidence="5">
    <location>
        <begin position="401"/>
        <end position="420"/>
    </location>
</feature>
<keyword evidence="7" id="KW-0436">Ligase</keyword>
<dbReference type="InterPro" id="IPR007016">
    <property type="entry name" value="O-antigen_ligase-rel_domated"/>
</dbReference>
<feature type="transmembrane region" description="Helical" evidence="5">
    <location>
        <begin position="66"/>
        <end position="82"/>
    </location>
</feature>
<evidence type="ECO:0000256" key="2">
    <source>
        <dbReference type="ARBA" id="ARBA00022692"/>
    </source>
</evidence>
<dbReference type="GO" id="GO:0016874">
    <property type="term" value="F:ligase activity"/>
    <property type="evidence" value="ECO:0007669"/>
    <property type="project" value="UniProtKB-KW"/>
</dbReference>
<evidence type="ECO:0000256" key="1">
    <source>
        <dbReference type="ARBA" id="ARBA00004141"/>
    </source>
</evidence>
<dbReference type="Proteomes" id="UP000474175">
    <property type="component" value="Unassembled WGS sequence"/>
</dbReference>